<dbReference type="PROSITE" id="PS00138">
    <property type="entry name" value="SUBTILASE_SER"/>
    <property type="match status" value="1"/>
</dbReference>
<dbReference type="GO" id="GO:0004252">
    <property type="term" value="F:serine-type endopeptidase activity"/>
    <property type="evidence" value="ECO:0007669"/>
    <property type="project" value="UniProtKB-UniRule"/>
</dbReference>
<keyword evidence="4 5" id="KW-0720">Serine protease</keyword>
<evidence type="ECO:0000259" key="6">
    <source>
        <dbReference type="Pfam" id="PF00082"/>
    </source>
</evidence>
<feature type="active site" description="Charge relay system" evidence="5">
    <location>
        <position position="377"/>
    </location>
</feature>
<gene>
    <name evidence="7" type="ORF">DSM106972_029160</name>
</gene>
<sequence length="585" mass="64426">MYGQPSNPNNTPIFEGFFLQMVMAGQQAKCQEIITQALGSDWEVKLIGDNGTEFEITNSDANTLSTKEAWDKAYYLRSQPGVVYAEPLFAVPVAMPVQPTQNFNQDTNQPSRRLTGFENPNQQNINDESSDVDWPLKQLRVFETWQRFFPDPNKLPGDGILIGHPDTGYTPHPEIISNLLLNKAFDFLRQDKDPVDELETSPNEIINNPGHGTSTAGVIISTRASQANYPTAKGVTGVAPGAKLVPLRVSLSVVLISIVNISSSIEYAADNGIHVISISLGTAFPSQRLRSAIIYAQKRGVIIVAASGTAVPFVVWPAAYEEVIAVTGCNVRREVWSGASRGRQVDVTAPGAGVWYAKTNKTDTGLEYDINQGDGTSFSAPFIAGVAALWLSYHGRDQLIQRYGAEKIPFIFNQILRDSCEKFPTWKPNRFGEGLVNAEKVLDSPLPDNQNQSLMAPAIALQQHSPIDNGINTFNHLFEQQLVNNQPEEDSEETPDNTMLKLSLAQLLQTTPNQLPKRLKEIGKELAFHFAADPQLYNQLTQTIQAPKPGVASFKTQQDPSNNLNNLRTRLLSQGTSEVLKNKIN</sequence>
<evidence type="ECO:0000256" key="5">
    <source>
        <dbReference type="PROSITE-ProRule" id="PRU01240"/>
    </source>
</evidence>
<dbReference type="Pfam" id="PF00082">
    <property type="entry name" value="Peptidase_S8"/>
    <property type="match status" value="1"/>
</dbReference>
<feature type="active site" description="Charge relay system" evidence="5">
    <location>
        <position position="211"/>
    </location>
</feature>
<reference evidence="7" key="2">
    <citation type="journal article" date="2019" name="Genome Biol. Evol.">
        <title>Day and night: Metabolic profiles and evolutionary relationships of six axenic non-marine cyanobacteria.</title>
        <authorList>
            <person name="Will S.E."/>
            <person name="Henke P."/>
            <person name="Boedeker C."/>
            <person name="Huang S."/>
            <person name="Brinkmann H."/>
            <person name="Rohde M."/>
            <person name="Jarek M."/>
            <person name="Friedl T."/>
            <person name="Seufert S."/>
            <person name="Schumacher M."/>
            <person name="Overmann J."/>
            <person name="Neumann-Schaal M."/>
            <person name="Petersen J."/>
        </authorList>
    </citation>
    <scope>NUCLEOTIDE SEQUENCE [LARGE SCALE GENOMIC DNA]</scope>
    <source>
        <strain evidence="7">PCC 7102</strain>
    </source>
</reference>
<evidence type="ECO:0000313" key="7">
    <source>
        <dbReference type="EMBL" id="RUT06659.1"/>
    </source>
</evidence>
<evidence type="ECO:0000256" key="1">
    <source>
        <dbReference type="ARBA" id="ARBA00011073"/>
    </source>
</evidence>
<dbReference type="PANTHER" id="PTHR43806">
    <property type="entry name" value="PEPTIDASE S8"/>
    <property type="match status" value="1"/>
</dbReference>
<comment type="similarity">
    <text evidence="1 5">Belongs to the peptidase S8 family.</text>
</comment>
<comment type="caution">
    <text evidence="7">The sequence shown here is derived from an EMBL/GenBank/DDBJ whole genome shotgun (WGS) entry which is preliminary data.</text>
</comment>
<keyword evidence="8" id="KW-1185">Reference proteome</keyword>
<evidence type="ECO:0000256" key="3">
    <source>
        <dbReference type="ARBA" id="ARBA00022801"/>
    </source>
</evidence>
<proteinExistence type="inferred from homology"/>
<accession>A0A3S1CMJ3</accession>
<dbReference type="InterPro" id="IPR050131">
    <property type="entry name" value="Peptidase_S8_subtilisin-like"/>
</dbReference>
<evidence type="ECO:0000313" key="8">
    <source>
        <dbReference type="Proteomes" id="UP000271624"/>
    </source>
</evidence>
<dbReference type="RefSeq" id="WP_127081443.1">
    <property type="nucleotide sequence ID" value="NZ_RSCL01000006.1"/>
</dbReference>
<dbReference type="PRINTS" id="PR00723">
    <property type="entry name" value="SUBTILISIN"/>
</dbReference>
<dbReference type="InterPro" id="IPR036852">
    <property type="entry name" value="Peptidase_S8/S53_dom_sf"/>
</dbReference>
<evidence type="ECO:0000256" key="2">
    <source>
        <dbReference type="ARBA" id="ARBA00022670"/>
    </source>
</evidence>
<feature type="active site" description="Charge relay system" evidence="5">
    <location>
        <position position="166"/>
    </location>
</feature>
<keyword evidence="2 5" id="KW-0645">Protease</keyword>
<dbReference type="OrthoDB" id="500593at2"/>
<organism evidence="7 8">
    <name type="scientific">Dulcicalothrix desertica PCC 7102</name>
    <dbReference type="NCBI Taxonomy" id="232991"/>
    <lineage>
        <taxon>Bacteria</taxon>
        <taxon>Bacillati</taxon>
        <taxon>Cyanobacteriota</taxon>
        <taxon>Cyanophyceae</taxon>
        <taxon>Nostocales</taxon>
        <taxon>Calotrichaceae</taxon>
        <taxon>Dulcicalothrix</taxon>
    </lineage>
</organism>
<name>A0A3S1CMJ3_9CYAN</name>
<keyword evidence="3 5" id="KW-0378">Hydrolase</keyword>
<dbReference type="Proteomes" id="UP000271624">
    <property type="component" value="Unassembled WGS sequence"/>
</dbReference>
<evidence type="ECO:0000256" key="4">
    <source>
        <dbReference type="ARBA" id="ARBA00022825"/>
    </source>
</evidence>
<dbReference type="InterPro" id="IPR023828">
    <property type="entry name" value="Peptidase_S8_Ser-AS"/>
</dbReference>
<dbReference type="Gene3D" id="3.40.50.200">
    <property type="entry name" value="Peptidase S8/S53 domain"/>
    <property type="match status" value="1"/>
</dbReference>
<dbReference type="GO" id="GO:0006508">
    <property type="term" value="P:proteolysis"/>
    <property type="evidence" value="ECO:0007669"/>
    <property type="project" value="UniProtKB-KW"/>
</dbReference>
<dbReference type="CDD" id="cd00306">
    <property type="entry name" value="Peptidases_S8_S53"/>
    <property type="match status" value="1"/>
</dbReference>
<dbReference type="SUPFAM" id="SSF52743">
    <property type="entry name" value="Subtilisin-like"/>
    <property type="match status" value="1"/>
</dbReference>
<dbReference type="PROSITE" id="PS51892">
    <property type="entry name" value="SUBTILASE"/>
    <property type="match status" value="1"/>
</dbReference>
<dbReference type="EMBL" id="RSCL01000006">
    <property type="protein sequence ID" value="RUT06659.1"/>
    <property type="molecule type" value="Genomic_DNA"/>
</dbReference>
<dbReference type="InterPro" id="IPR000209">
    <property type="entry name" value="Peptidase_S8/S53_dom"/>
</dbReference>
<reference evidence="7" key="1">
    <citation type="submission" date="2018-12" db="EMBL/GenBank/DDBJ databases">
        <authorList>
            <person name="Will S."/>
            <person name="Neumann-Schaal M."/>
            <person name="Henke P."/>
        </authorList>
    </citation>
    <scope>NUCLEOTIDE SEQUENCE</scope>
    <source>
        <strain evidence="7">PCC 7102</strain>
    </source>
</reference>
<feature type="domain" description="Peptidase S8/S53" evidence="6">
    <location>
        <begin position="157"/>
        <end position="394"/>
    </location>
</feature>
<protein>
    <recommendedName>
        <fullName evidence="6">Peptidase S8/S53 domain-containing protein</fullName>
    </recommendedName>
</protein>
<dbReference type="PANTHER" id="PTHR43806:SF11">
    <property type="entry name" value="CEREVISIN-RELATED"/>
    <property type="match status" value="1"/>
</dbReference>
<dbReference type="InterPro" id="IPR015500">
    <property type="entry name" value="Peptidase_S8_subtilisin-rel"/>
</dbReference>
<dbReference type="AlphaFoldDB" id="A0A3S1CMJ3"/>